<dbReference type="HOGENOM" id="CLU_067556_0_0_5"/>
<keyword evidence="3" id="KW-1185">Reference proteome</keyword>
<feature type="region of interest" description="Disordered" evidence="1">
    <location>
        <begin position="100"/>
        <end position="167"/>
    </location>
</feature>
<evidence type="ECO:0000313" key="2">
    <source>
        <dbReference type="EMBL" id="EKS37774.1"/>
    </source>
</evidence>
<reference evidence="2 3" key="1">
    <citation type="submission" date="2012-04" db="EMBL/GenBank/DDBJ databases">
        <title>The Genome Sequence of Afipia clevelandensis ATCC 49720.</title>
        <authorList>
            <consortium name="The Broad Institute Genome Sequencing Platform"/>
            <person name="Earl A."/>
            <person name="Ward D."/>
            <person name="Feldgarden M."/>
            <person name="Gevers D."/>
            <person name="Huys G."/>
            <person name="Walker B."/>
            <person name="Young S.K."/>
            <person name="Zeng Q."/>
            <person name="Gargeya S."/>
            <person name="Fitzgerald M."/>
            <person name="Haas B."/>
            <person name="Abouelleil A."/>
            <person name="Alvarado L."/>
            <person name="Arachchi H.M."/>
            <person name="Berlin A."/>
            <person name="Chapman S.B."/>
            <person name="Goldberg J."/>
            <person name="Griggs A."/>
            <person name="Gujja S."/>
            <person name="Hansen M."/>
            <person name="Howarth C."/>
            <person name="Imamovic A."/>
            <person name="Larimer J."/>
            <person name="McCowen C."/>
            <person name="Montmayeur A."/>
            <person name="Murphy C."/>
            <person name="Neiman D."/>
            <person name="Pearson M."/>
            <person name="Priest M."/>
            <person name="Roberts A."/>
            <person name="Saif S."/>
            <person name="Shea T."/>
            <person name="Sisk P."/>
            <person name="Sykes S."/>
            <person name="Wortman J."/>
            <person name="Nusbaum C."/>
            <person name="Birren B."/>
        </authorList>
    </citation>
    <scope>NUCLEOTIDE SEQUENCE [LARGE SCALE GENOMIC DNA]</scope>
    <source>
        <strain evidence="2 3">ATCC 49720</strain>
    </source>
</reference>
<dbReference type="AlphaFoldDB" id="K8PAK3"/>
<evidence type="ECO:0000313" key="3">
    <source>
        <dbReference type="Proteomes" id="UP000001095"/>
    </source>
</evidence>
<dbReference type="Proteomes" id="UP000001095">
    <property type="component" value="Unassembled WGS sequence"/>
</dbReference>
<accession>K8PAK3</accession>
<protein>
    <submittedName>
        <fullName evidence="2">Uncharacterized protein</fullName>
    </submittedName>
</protein>
<feature type="compositionally biased region" description="Basic and acidic residues" evidence="1">
    <location>
        <begin position="143"/>
        <end position="152"/>
    </location>
</feature>
<comment type="caution">
    <text evidence="2">The sequence shown here is derived from an EMBL/GenBank/DDBJ whole genome shotgun (WGS) entry which is preliminary data.</text>
</comment>
<gene>
    <name evidence="2" type="ORF">HMPREF9696_01724</name>
</gene>
<organism evidence="2 3">
    <name type="scientific">Afipia clevelandensis ATCC 49720</name>
    <dbReference type="NCBI Taxonomy" id="883079"/>
    <lineage>
        <taxon>Bacteria</taxon>
        <taxon>Pseudomonadati</taxon>
        <taxon>Pseudomonadota</taxon>
        <taxon>Alphaproteobacteria</taxon>
        <taxon>Hyphomicrobiales</taxon>
        <taxon>Nitrobacteraceae</taxon>
        <taxon>Afipia</taxon>
    </lineage>
</organism>
<name>K8PAK3_9BRAD</name>
<dbReference type="EMBL" id="AGWY01000007">
    <property type="protein sequence ID" value="EKS37774.1"/>
    <property type="molecule type" value="Genomic_DNA"/>
</dbReference>
<sequence length="284" mass="31992">MARIRTIKPEFPQSETVGRLSRDARLLFVQLWTIVDDAGRARAASRMLASLLYPYDDDAKKLVDRWLDELERAGAIRRYEVDGSQYLEIVKWLEHQKIDRPSPSRLPPYREPSTSPREDSRASDADLVPSTMDLVPSISADADAPRARSIERKTRKGVQTPLPDNYPMPDAIRAYGEAQGLTGSESAREHQRFCNHAKQNDRRCVDWIAAERNWFIGAAERLGRSPPVSSSPGASDGLVEVTGEAELAAWDEYGKKKTGKTFPRNSRGGWRFPSRWPPGYEVPA</sequence>
<proteinExistence type="predicted"/>
<evidence type="ECO:0000256" key="1">
    <source>
        <dbReference type="SAM" id="MobiDB-lite"/>
    </source>
</evidence>